<evidence type="ECO:0000313" key="15">
    <source>
        <dbReference type="EMBL" id="MDO5985926.1"/>
    </source>
</evidence>
<dbReference type="InterPro" id="IPR051046">
    <property type="entry name" value="MurCDEF_CellWall_CoF430Synth"/>
</dbReference>
<keyword evidence="5 10" id="KW-0067">ATP-binding</keyword>
<evidence type="ECO:0000256" key="10">
    <source>
        <dbReference type="HAMAP-Rule" id="MF_02019"/>
    </source>
</evidence>
<keyword evidence="4 10" id="KW-0547">Nucleotide-binding</keyword>
<keyword evidence="2 10" id="KW-0436">Ligase</keyword>
<evidence type="ECO:0000256" key="8">
    <source>
        <dbReference type="ARBA" id="ARBA00023306"/>
    </source>
</evidence>
<feature type="domain" description="Mur ligase C-terminal" evidence="13">
    <location>
        <begin position="299"/>
        <end position="399"/>
    </location>
</feature>
<dbReference type="SUPFAM" id="SSF53244">
    <property type="entry name" value="MurD-like peptide ligases, peptide-binding domain"/>
    <property type="match status" value="1"/>
</dbReference>
<dbReference type="PANTHER" id="PTHR43024">
    <property type="entry name" value="UDP-N-ACETYLMURAMOYL-TRIPEPTIDE--D-ALANYL-D-ALANINE LIGASE"/>
    <property type="match status" value="1"/>
</dbReference>
<dbReference type="Proteomes" id="UP001176891">
    <property type="component" value="Unassembled WGS sequence"/>
</dbReference>
<dbReference type="InterPro" id="IPR005863">
    <property type="entry name" value="UDP-N-AcMur_synth"/>
</dbReference>
<evidence type="ECO:0000259" key="12">
    <source>
        <dbReference type="Pfam" id="PF01225"/>
    </source>
</evidence>
<dbReference type="InterPro" id="IPR000713">
    <property type="entry name" value="Mur_ligase_N"/>
</dbReference>
<dbReference type="InterPro" id="IPR013221">
    <property type="entry name" value="Mur_ligase_cen"/>
</dbReference>
<evidence type="ECO:0000256" key="6">
    <source>
        <dbReference type="ARBA" id="ARBA00022960"/>
    </source>
</evidence>
<evidence type="ECO:0000256" key="2">
    <source>
        <dbReference type="ARBA" id="ARBA00022598"/>
    </source>
</evidence>
<evidence type="ECO:0000259" key="13">
    <source>
        <dbReference type="Pfam" id="PF02875"/>
    </source>
</evidence>
<keyword evidence="8 10" id="KW-0131">Cell cycle</keyword>
<evidence type="ECO:0000259" key="14">
    <source>
        <dbReference type="Pfam" id="PF08245"/>
    </source>
</evidence>
<feature type="binding site" evidence="10">
    <location>
        <begin position="97"/>
        <end position="103"/>
    </location>
    <ligand>
        <name>ATP</name>
        <dbReference type="ChEBI" id="CHEBI:30616"/>
    </ligand>
</feature>
<dbReference type="Pfam" id="PF01225">
    <property type="entry name" value="Mur_ligase"/>
    <property type="match status" value="1"/>
</dbReference>
<evidence type="ECO:0000256" key="5">
    <source>
        <dbReference type="ARBA" id="ARBA00022840"/>
    </source>
</evidence>
<gene>
    <name evidence="10 15" type="primary">murF</name>
    <name evidence="15" type="ORF">Q4Q39_00795</name>
</gene>
<dbReference type="EC" id="6.3.2.10" evidence="10 11"/>
<evidence type="ECO:0000256" key="3">
    <source>
        <dbReference type="ARBA" id="ARBA00022618"/>
    </source>
</evidence>
<comment type="caution">
    <text evidence="15">The sequence shown here is derived from an EMBL/GenBank/DDBJ whole genome shotgun (WGS) entry which is preliminary data.</text>
</comment>
<comment type="function">
    <text evidence="10 11">Involved in cell wall formation. Catalyzes the final step in the synthesis of UDP-N-acetylmuramoyl-pentapeptide, the precursor of murein.</text>
</comment>
<feature type="domain" description="Mur ligase central" evidence="14">
    <location>
        <begin position="96"/>
        <end position="275"/>
    </location>
</feature>
<dbReference type="Pfam" id="PF08245">
    <property type="entry name" value="Mur_ligase_M"/>
    <property type="match status" value="1"/>
</dbReference>
<organism evidence="15 16">
    <name type="scientific">Flavivirga amylovorans</name>
    <dbReference type="NCBI Taxonomy" id="870486"/>
    <lineage>
        <taxon>Bacteria</taxon>
        <taxon>Pseudomonadati</taxon>
        <taxon>Bacteroidota</taxon>
        <taxon>Flavobacteriia</taxon>
        <taxon>Flavobacteriales</taxon>
        <taxon>Flavobacteriaceae</taxon>
        <taxon>Flavivirga</taxon>
    </lineage>
</organism>
<dbReference type="InterPro" id="IPR004101">
    <property type="entry name" value="Mur_ligase_C"/>
</dbReference>
<dbReference type="HAMAP" id="MF_02019">
    <property type="entry name" value="MurF"/>
    <property type="match status" value="1"/>
</dbReference>
<dbReference type="Gene3D" id="3.40.1190.10">
    <property type="entry name" value="Mur-like, catalytic domain"/>
    <property type="match status" value="1"/>
</dbReference>
<comment type="similarity">
    <text evidence="10">Belongs to the MurCDEF family. MurF subfamily.</text>
</comment>
<dbReference type="Pfam" id="PF02875">
    <property type="entry name" value="Mur_ligase_C"/>
    <property type="match status" value="1"/>
</dbReference>
<evidence type="ECO:0000256" key="7">
    <source>
        <dbReference type="ARBA" id="ARBA00022984"/>
    </source>
</evidence>
<dbReference type="PANTHER" id="PTHR43024:SF1">
    <property type="entry name" value="UDP-N-ACETYLMURAMOYL-TRIPEPTIDE--D-ALANYL-D-ALANINE LIGASE"/>
    <property type="match status" value="1"/>
</dbReference>
<reference evidence="15" key="1">
    <citation type="submission" date="2023-07" db="EMBL/GenBank/DDBJ databases">
        <title>Two novel species in the genus Flavivirga.</title>
        <authorList>
            <person name="Kwon K."/>
        </authorList>
    </citation>
    <scope>NUCLEOTIDE SEQUENCE</scope>
    <source>
        <strain evidence="15">KACC 14157</strain>
    </source>
</reference>
<dbReference type="RefSeq" id="WP_303280470.1">
    <property type="nucleotide sequence ID" value="NZ_BAABCZ010000016.1"/>
</dbReference>
<evidence type="ECO:0000256" key="9">
    <source>
        <dbReference type="ARBA" id="ARBA00023316"/>
    </source>
</evidence>
<comment type="catalytic activity">
    <reaction evidence="10 11">
        <text>D-alanyl-D-alanine + UDP-N-acetyl-alpha-D-muramoyl-L-alanyl-gamma-D-glutamyl-meso-2,6-diaminopimelate + ATP = UDP-N-acetyl-alpha-D-muramoyl-L-alanyl-gamma-D-glutamyl-meso-2,6-diaminopimeloyl-D-alanyl-D-alanine + ADP + phosphate + H(+)</text>
        <dbReference type="Rhea" id="RHEA:28374"/>
        <dbReference type="ChEBI" id="CHEBI:15378"/>
        <dbReference type="ChEBI" id="CHEBI:30616"/>
        <dbReference type="ChEBI" id="CHEBI:43474"/>
        <dbReference type="ChEBI" id="CHEBI:57822"/>
        <dbReference type="ChEBI" id="CHEBI:61386"/>
        <dbReference type="ChEBI" id="CHEBI:83905"/>
        <dbReference type="ChEBI" id="CHEBI:456216"/>
        <dbReference type="EC" id="6.3.2.10"/>
    </reaction>
</comment>
<evidence type="ECO:0000256" key="1">
    <source>
        <dbReference type="ARBA" id="ARBA00022490"/>
    </source>
</evidence>
<comment type="subcellular location">
    <subcellularLocation>
        <location evidence="10 11">Cytoplasm</location>
    </subcellularLocation>
</comment>
<keyword evidence="6 10" id="KW-0133">Cell shape</keyword>
<dbReference type="Gene3D" id="3.90.190.20">
    <property type="entry name" value="Mur ligase, C-terminal domain"/>
    <property type="match status" value="1"/>
</dbReference>
<dbReference type="SUPFAM" id="SSF63418">
    <property type="entry name" value="MurE/MurF N-terminal domain"/>
    <property type="match status" value="1"/>
</dbReference>
<evidence type="ECO:0000256" key="4">
    <source>
        <dbReference type="ARBA" id="ARBA00022741"/>
    </source>
</evidence>
<dbReference type="Gene3D" id="3.40.1390.10">
    <property type="entry name" value="MurE/MurF, N-terminal domain"/>
    <property type="match status" value="1"/>
</dbReference>
<proteinExistence type="inferred from homology"/>
<protein>
    <recommendedName>
        <fullName evidence="10 11">UDP-N-acetylmuramoyl-tripeptide--D-alanyl-D-alanine ligase</fullName>
        <ecNumber evidence="10 11">6.3.2.10</ecNumber>
    </recommendedName>
    <alternativeName>
        <fullName evidence="10">D-alanyl-D-alanine-adding enzyme</fullName>
    </alternativeName>
</protein>
<evidence type="ECO:0000256" key="11">
    <source>
        <dbReference type="RuleBase" id="RU004136"/>
    </source>
</evidence>
<dbReference type="SUPFAM" id="SSF53623">
    <property type="entry name" value="MurD-like peptide ligases, catalytic domain"/>
    <property type="match status" value="1"/>
</dbReference>
<sequence length="428" mass="48227">MKIEQLHELFLQCDSVCTDTRKIKKNDLFFALKGENFNGNTYAEQALKHGAKYAVVDEEPFHTSSKTILVKNALETLQKLASYHRNYLNIPIIALTGSNGKTTTKELINATLSQKHKTTATIGNLNNHIGVPLTLLSMTKSTEIGIVEMGANHQKEIQFLCHIAKPDYGYITNFGKAHLEGFGGIEGVIKGKSEMYDFLIANNKTIFVNGNDTIQVEKTKHANRFIFGEKSHDFDTNIDFIEALPFVKSRYKTLEIKSQLIGDYNFNNIAAAIAIGNYFKVEDNDIKTAIERYTPNNNRSQIIQKGTNTIILDAYNANPTSMRAALSNFEKQASTKKIVLIGDMFELGEEAKKEHQDIADLAISLNVDQVILIGENFFKTKIKSNKAKQFKYFEDFKDGWLNDLKLENISMLIKGSRGMALERVLEFI</sequence>
<keyword evidence="3 10" id="KW-0132">Cell division</keyword>
<keyword evidence="16" id="KW-1185">Reference proteome</keyword>
<keyword evidence="7 10" id="KW-0573">Peptidoglycan synthesis</keyword>
<dbReference type="NCBIfam" id="TIGR01143">
    <property type="entry name" value="murF"/>
    <property type="match status" value="1"/>
</dbReference>
<accession>A0ABT8WW74</accession>
<keyword evidence="9 10" id="KW-0961">Cell wall biogenesis/degradation</keyword>
<evidence type="ECO:0000313" key="16">
    <source>
        <dbReference type="Proteomes" id="UP001176891"/>
    </source>
</evidence>
<feature type="domain" description="Mur ligase N-terminal catalytic" evidence="12">
    <location>
        <begin position="16"/>
        <end position="60"/>
    </location>
</feature>
<dbReference type="InterPro" id="IPR036565">
    <property type="entry name" value="Mur-like_cat_sf"/>
</dbReference>
<name>A0ABT8WW74_9FLAO</name>
<dbReference type="InterPro" id="IPR036615">
    <property type="entry name" value="Mur_ligase_C_dom_sf"/>
</dbReference>
<dbReference type="GO" id="GO:0047480">
    <property type="term" value="F:UDP-N-acetylmuramoyl-tripeptide-D-alanyl-D-alanine ligase activity"/>
    <property type="evidence" value="ECO:0007669"/>
    <property type="project" value="UniProtKB-EC"/>
</dbReference>
<dbReference type="EMBL" id="JAUOEM010000001">
    <property type="protein sequence ID" value="MDO5985926.1"/>
    <property type="molecule type" value="Genomic_DNA"/>
</dbReference>
<keyword evidence="1 10" id="KW-0963">Cytoplasm</keyword>
<comment type="pathway">
    <text evidence="10 11">Cell wall biogenesis; peptidoglycan biosynthesis.</text>
</comment>
<dbReference type="InterPro" id="IPR035911">
    <property type="entry name" value="MurE/MurF_N"/>
</dbReference>